<keyword evidence="5" id="KW-0694">RNA-binding</keyword>
<dbReference type="EMBL" id="BPWL01000004">
    <property type="protein sequence ID" value="GJJ09692.1"/>
    <property type="molecule type" value="Genomic_DNA"/>
</dbReference>
<dbReference type="CDD" id="cd18791">
    <property type="entry name" value="SF2_C_RHA"/>
    <property type="match status" value="1"/>
</dbReference>
<evidence type="ECO:0000313" key="9">
    <source>
        <dbReference type="EMBL" id="GJJ09692.1"/>
    </source>
</evidence>
<dbReference type="GO" id="GO:0016787">
    <property type="term" value="F:hydrolase activity"/>
    <property type="evidence" value="ECO:0007669"/>
    <property type="project" value="UniProtKB-KW"/>
</dbReference>
<organism evidence="9 10">
    <name type="scientific">Clathrus columnatus</name>
    <dbReference type="NCBI Taxonomy" id="1419009"/>
    <lineage>
        <taxon>Eukaryota</taxon>
        <taxon>Fungi</taxon>
        <taxon>Dikarya</taxon>
        <taxon>Basidiomycota</taxon>
        <taxon>Agaricomycotina</taxon>
        <taxon>Agaricomycetes</taxon>
        <taxon>Phallomycetidae</taxon>
        <taxon>Phallales</taxon>
        <taxon>Clathraceae</taxon>
        <taxon>Clathrus</taxon>
    </lineage>
</organism>
<dbReference type="GO" id="GO:0005524">
    <property type="term" value="F:ATP binding"/>
    <property type="evidence" value="ECO:0007669"/>
    <property type="project" value="UniProtKB-KW"/>
</dbReference>
<keyword evidence="2" id="KW-0378">Hydrolase</keyword>
<evidence type="ECO:0000256" key="4">
    <source>
        <dbReference type="ARBA" id="ARBA00022840"/>
    </source>
</evidence>
<name>A0AAV5A530_9AGAM</name>
<dbReference type="GO" id="GO:0004386">
    <property type="term" value="F:helicase activity"/>
    <property type="evidence" value="ECO:0007669"/>
    <property type="project" value="UniProtKB-KW"/>
</dbReference>
<keyword evidence="10" id="KW-1185">Reference proteome</keyword>
<dbReference type="SMART" id="SM00490">
    <property type="entry name" value="HELICc"/>
    <property type="match status" value="1"/>
</dbReference>
<protein>
    <recommendedName>
        <fullName evidence="11">P-loop containing nucleoside triphosphate hydrolase protein</fullName>
    </recommendedName>
</protein>
<evidence type="ECO:0008006" key="11">
    <source>
        <dbReference type="Google" id="ProtNLM"/>
    </source>
</evidence>
<dbReference type="InterPro" id="IPR007502">
    <property type="entry name" value="Helicase-assoc_dom"/>
</dbReference>
<evidence type="ECO:0000256" key="5">
    <source>
        <dbReference type="ARBA" id="ARBA00022884"/>
    </source>
</evidence>
<dbReference type="Pfam" id="PF00270">
    <property type="entry name" value="DEAD"/>
    <property type="match status" value="1"/>
</dbReference>
<dbReference type="PANTHER" id="PTHR18934:SF203">
    <property type="entry name" value="ATP-DEPENDENT RNA HELICASE A"/>
    <property type="match status" value="1"/>
</dbReference>
<dbReference type="SMART" id="SM00847">
    <property type="entry name" value="HA2"/>
    <property type="match status" value="1"/>
</dbReference>
<keyword evidence="3" id="KW-0347">Helicase</keyword>
<accession>A0AAV5A530</accession>
<dbReference type="FunFam" id="1.20.120.1080:FF:000002">
    <property type="entry name" value="Putative ATP-dependent RNA helicase DHX36"/>
    <property type="match status" value="1"/>
</dbReference>
<dbReference type="InterPro" id="IPR027417">
    <property type="entry name" value="P-loop_NTPase"/>
</dbReference>
<dbReference type="CDD" id="cd17917">
    <property type="entry name" value="DEXHc_RHA-like"/>
    <property type="match status" value="1"/>
</dbReference>
<feature type="domain" description="Helicase ATP-binding" evidence="7">
    <location>
        <begin position="793"/>
        <end position="976"/>
    </location>
</feature>
<evidence type="ECO:0000256" key="6">
    <source>
        <dbReference type="ARBA" id="ARBA00060772"/>
    </source>
</evidence>
<dbReference type="InterPro" id="IPR011545">
    <property type="entry name" value="DEAD/DEAH_box_helicase_dom"/>
</dbReference>
<dbReference type="InterPro" id="IPR001650">
    <property type="entry name" value="Helicase_C-like"/>
</dbReference>
<dbReference type="GO" id="GO:0003723">
    <property type="term" value="F:RNA binding"/>
    <property type="evidence" value="ECO:0007669"/>
    <property type="project" value="UniProtKB-KW"/>
</dbReference>
<dbReference type="PROSITE" id="PS51194">
    <property type="entry name" value="HELICASE_CTER"/>
    <property type="match status" value="1"/>
</dbReference>
<feature type="domain" description="Helicase C-terminal" evidence="8">
    <location>
        <begin position="1046"/>
        <end position="1221"/>
    </location>
</feature>
<dbReference type="Pfam" id="PF04408">
    <property type="entry name" value="WHD_HA2"/>
    <property type="match status" value="1"/>
</dbReference>
<dbReference type="Gene3D" id="1.20.120.1080">
    <property type="match status" value="1"/>
</dbReference>
<dbReference type="Pfam" id="PF00271">
    <property type="entry name" value="Helicase_C"/>
    <property type="match status" value="1"/>
</dbReference>
<dbReference type="PROSITE" id="PS51192">
    <property type="entry name" value="HELICASE_ATP_BIND_1"/>
    <property type="match status" value="1"/>
</dbReference>
<dbReference type="InterPro" id="IPR048333">
    <property type="entry name" value="HA2_WH"/>
</dbReference>
<comment type="similarity">
    <text evidence="6">Belongs to the DExH box helicase family.</text>
</comment>
<evidence type="ECO:0000313" key="10">
    <source>
        <dbReference type="Proteomes" id="UP001050691"/>
    </source>
</evidence>
<dbReference type="FunFam" id="3.40.50.300:FF:001714">
    <property type="entry name" value="ATP-dependent DEAD/H RNA helicase, putative"/>
    <property type="match status" value="1"/>
</dbReference>
<proteinExistence type="inferred from homology"/>
<dbReference type="SMART" id="SM00487">
    <property type="entry name" value="DEXDc"/>
    <property type="match status" value="1"/>
</dbReference>
<dbReference type="Gene3D" id="3.40.50.300">
    <property type="entry name" value="P-loop containing nucleotide triphosphate hydrolases"/>
    <property type="match status" value="2"/>
</dbReference>
<gene>
    <name evidence="9" type="ORF">Clacol_003916</name>
</gene>
<evidence type="ECO:0000256" key="3">
    <source>
        <dbReference type="ARBA" id="ARBA00022806"/>
    </source>
</evidence>
<evidence type="ECO:0000259" key="8">
    <source>
        <dbReference type="PROSITE" id="PS51194"/>
    </source>
</evidence>
<comment type="caution">
    <text evidence="9">The sequence shown here is derived from an EMBL/GenBank/DDBJ whole genome shotgun (WGS) entry which is preliminary data.</text>
</comment>
<evidence type="ECO:0000256" key="1">
    <source>
        <dbReference type="ARBA" id="ARBA00022741"/>
    </source>
</evidence>
<keyword evidence="1" id="KW-0547">Nucleotide-binding</keyword>
<evidence type="ECO:0000256" key="2">
    <source>
        <dbReference type="ARBA" id="ARBA00022801"/>
    </source>
</evidence>
<dbReference type="PANTHER" id="PTHR18934">
    <property type="entry name" value="ATP-DEPENDENT RNA HELICASE"/>
    <property type="match status" value="1"/>
</dbReference>
<dbReference type="Pfam" id="PF21010">
    <property type="entry name" value="HA2_C"/>
    <property type="match status" value="1"/>
</dbReference>
<sequence>MNTVEDTSTARALSPKWIPLEDNDLAEEARKHIRKNLKKKTPWFPCRAGGWTDLKARQDSTEAAAFDRVSEVQAQLTIGDSLNIEFGDNRTNKNSECTSDQTKWVILYENQRGFMLFSTPYYSGRSLLPRDPPAFTAPESTPSSIHHVSRNATLNTYPMPDPTWTWFSDKWYVDMRGDGEVQHDGRGGWRPKVGWFSAGGFVRRRRWIRMMFRPSDAHLEAEAKAKQREFEDRVGESLMLTYISEDVPLWKGDQYDWHRLHKLLKKIARDGPKIELWKAWLTDLIEERGSHKNKFREVSEDYIVMATNENHRLSSERPCREWVVSILKEHGRDFRHFFVFSQSRMQFGALLLEAGILQELVPDAPNDEVRIATKRLFSGPPILRKYPLKESYPRKLFKSETSQKRLHSAQALIRKPTRKTVNTTVSSQMDGIPLFRSQGLDLDLEEDISKNIYDLAYISSLYYPGDAYVTQKDIDNPKSIVWGLPRKERTVYHTPYNKDGITYNRWVISPFVSTGYLLPTRCTVYIGNSIVAIGDSLTKVEAEQLAALSAYFQLIRRRMLPIPSSPKALESRLPAFLKSRGPSIRNPETSIRLPDNSELTYERARSFMEYYCDRFRLGRQDISFESLDARKGGSWRAVIGVSGRRIGIGLGSNKKNAQVAAYFDVVTYLNQCDAGLWSKFLEAEKNGLDLGLASKVSFNMSRALHKEVDALCRDIRGSTLYRNRPINQGTSSQEIHSFSITHSARPARSPQYFNAKSEILKNRLVVYKSDPAYASLRNQRESLPVAKQAQSILSQVASNDVTICMAATGSGKTTQIPQLILDEAIERGEGAYCNIICTQPRRIAAISVAQRVANERGENIGSRSSIGYQARFESKPPDDHGSITFCTIGVLLKRLQNYFASPEAEEFRNLDNVTHIVVDEVHERDVDTDLLLVVLKRFLEHRRSRNKPLKILLMSATIDSTLFQEYFRDARGQLAPVIEVPGRSFPVNKYFLDDTIQDLQKNKVAQWVFGQPSVIKFLDRELGEEVDMDSERDDVLEIPYPLVALTIAHVLQKSDSGHVLVFLPGWEDISTVQRHLLDKSRPLGLDFNDSNRYSIHLLHSTIPLQDQQVIFEPPPPGVRRIILATNIAETSVTIPDVVYVVDTAKIKENRYDPQRYMSYLVTAWVGSSNLNQRAGRAGRHRSGEYFGILSKARADSLSPYQMVEMKRADLSNVVMHIKALNFPSMGLHEVLAAAIEPPDPHRVVIAIQQLQQIGALDDNENLTPLGKILLHIPVDVQIGRLLLYGAFFRCLDKALALAAILSNRDPFLSPPLLKREAQAVKHSWSPPGVKSDVLAILSAYEAWGNLCGQGDYNKANRFCMDNFLSKNTLHAIDRLKGHLLQALYNVGVIDVSAGGDLATLAATRIYIPPQLMVNSQSLPLLSALVTLALQPKYAIQSSERVYRTIKDKITIIHPSSINSSRLNDPDEEPFQERQIIAFTEQRQNITVGLGNPAPSLVGTSRIEALHYILFGAYHLRATRQGLECDGWVPIVAPQDTLDSIHQLRTLTDQCMLRVYEGISHSGRKHHIKGTSVTAPVDDFKENPGSNRHSPIRNYQLNATEVQELDFLTRDLVRILDKFNHERRNISSGRRASSKSSYNSFLDDFDLEQDNLGACESTFPVRLVYRD</sequence>
<dbReference type="FunFam" id="3.40.50.300:FF:000526">
    <property type="entry name" value="DExH-box ATP-dependent RNA helicase DExH3"/>
    <property type="match status" value="1"/>
</dbReference>
<dbReference type="InterPro" id="IPR014001">
    <property type="entry name" value="Helicase_ATP-bd"/>
</dbReference>
<dbReference type="Proteomes" id="UP001050691">
    <property type="component" value="Unassembled WGS sequence"/>
</dbReference>
<dbReference type="SUPFAM" id="SSF52540">
    <property type="entry name" value="P-loop containing nucleoside triphosphate hydrolases"/>
    <property type="match status" value="1"/>
</dbReference>
<evidence type="ECO:0000259" key="7">
    <source>
        <dbReference type="PROSITE" id="PS51192"/>
    </source>
</evidence>
<keyword evidence="4" id="KW-0067">ATP-binding</keyword>
<reference evidence="9" key="1">
    <citation type="submission" date="2021-10" db="EMBL/GenBank/DDBJ databases">
        <title>De novo Genome Assembly of Clathrus columnatus (Basidiomycota, Fungi) Using Illumina and Nanopore Sequence Data.</title>
        <authorList>
            <person name="Ogiso-Tanaka E."/>
            <person name="Itagaki H."/>
            <person name="Hosoya T."/>
            <person name="Hosaka K."/>
        </authorList>
    </citation>
    <scope>NUCLEOTIDE SEQUENCE</scope>
    <source>
        <strain evidence="9">MO-923</strain>
    </source>
</reference>